<reference evidence="2 3" key="1">
    <citation type="submission" date="2018-03" db="EMBL/GenBank/DDBJ databases">
        <title>Diversity of phytobeneficial traits revealed by whole-genome analysis of worldwide-isolated phenazine-producing Pseudomonas spp.</title>
        <authorList>
            <person name="Biessy A."/>
            <person name="Novinscak A."/>
            <person name="Blom J."/>
            <person name="Leger G."/>
            <person name="Thomashow L.S."/>
            <person name="Cazorla F.M."/>
            <person name="Josic D."/>
            <person name="Filion M."/>
        </authorList>
    </citation>
    <scope>NUCLEOTIDE SEQUENCE [LARGE SCALE GENOMIC DNA]</scope>
    <source>
        <strain evidence="2 3">ChPhzS24</strain>
    </source>
</reference>
<dbReference type="RefSeq" id="WP_016703346.1">
    <property type="nucleotide sequence ID" value="NZ_CP027719.1"/>
</dbReference>
<name>A0AAD0ZCF3_9PSED</name>
<feature type="signal peptide" evidence="1">
    <location>
        <begin position="1"/>
        <end position="22"/>
    </location>
</feature>
<evidence type="ECO:0000313" key="2">
    <source>
        <dbReference type="EMBL" id="AZE29066.1"/>
    </source>
</evidence>
<gene>
    <name evidence="2" type="ORF">C4K07_2281</name>
</gene>
<proteinExistence type="predicted"/>
<sequence length="156" mass="16633">MNKLVVASCLAAVLALPGLAQAREVTLTTRLKDYGGNDAYLAIYLTDANGTYQQTLWVAGKKAKYYKHLPDWARGSRMAAAQYDGISGASVGSGETLTVSAELADSLIDAGYQIRIDSAVEDQRDVRADVVLPLTLQGAGQPASGSTYVQSLRYDL</sequence>
<feature type="chain" id="PRO_5042047392" description="DUF2271 domain-containing protein" evidence="1">
    <location>
        <begin position="23"/>
        <end position="156"/>
    </location>
</feature>
<dbReference type="Pfam" id="PF10029">
    <property type="entry name" value="DUF2271"/>
    <property type="match status" value="1"/>
</dbReference>
<dbReference type="EMBL" id="CP027750">
    <property type="protein sequence ID" value="AZE29066.1"/>
    <property type="molecule type" value="Genomic_DNA"/>
</dbReference>
<evidence type="ECO:0000313" key="3">
    <source>
        <dbReference type="Proteomes" id="UP000280455"/>
    </source>
</evidence>
<evidence type="ECO:0000256" key="1">
    <source>
        <dbReference type="SAM" id="SignalP"/>
    </source>
</evidence>
<organism evidence="2 3">
    <name type="scientific">Pseudomonas chlororaphis subsp. aureofaciens</name>
    <dbReference type="NCBI Taxonomy" id="587851"/>
    <lineage>
        <taxon>Bacteria</taxon>
        <taxon>Pseudomonadati</taxon>
        <taxon>Pseudomonadota</taxon>
        <taxon>Gammaproteobacteria</taxon>
        <taxon>Pseudomonadales</taxon>
        <taxon>Pseudomonadaceae</taxon>
        <taxon>Pseudomonas</taxon>
    </lineage>
</organism>
<keyword evidence="1" id="KW-0732">Signal</keyword>
<dbReference type="InterPro" id="IPR014469">
    <property type="entry name" value="DUF2271"/>
</dbReference>
<evidence type="ECO:0008006" key="4">
    <source>
        <dbReference type="Google" id="ProtNLM"/>
    </source>
</evidence>
<dbReference type="Proteomes" id="UP000280455">
    <property type="component" value="Chromosome"/>
</dbReference>
<dbReference type="AlphaFoldDB" id="A0AAD0ZCF3"/>
<accession>A0AAD0ZCF3</accession>
<protein>
    <recommendedName>
        <fullName evidence="4">DUF2271 domain-containing protein</fullName>
    </recommendedName>
</protein>